<proteinExistence type="predicted"/>
<dbReference type="InterPro" id="IPR000719">
    <property type="entry name" value="Prot_kinase_dom"/>
</dbReference>
<sequence length="117" mass="13459">MWSCGVILYALLTSSLPFDDRNLEVLYQKAAKGKINIRSWLFPSAQNLIMRILDPNPATRITIAEIKEDGWFNQDYILSTNHDNGELEDDFRIKDNVKNEHPSTSNIFDKIDPSNEC</sequence>
<organism evidence="8 9">
    <name type="scientific">Stephania yunnanensis</name>
    <dbReference type="NCBI Taxonomy" id="152371"/>
    <lineage>
        <taxon>Eukaryota</taxon>
        <taxon>Viridiplantae</taxon>
        <taxon>Streptophyta</taxon>
        <taxon>Embryophyta</taxon>
        <taxon>Tracheophyta</taxon>
        <taxon>Spermatophyta</taxon>
        <taxon>Magnoliopsida</taxon>
        <taxon>Ranunculales</taxon>
        <taxon>Menispermaceae</taxon>
        <taxon>Menispermoideae</taxon>
        <taxon>Cissampelideae</taxon>
        <taxon>Stephania</taxon>
    </lineage>
</organism>
<keyword evidence="1" id="KW-0723">Serine/threonine-protein kinase</keyword>
<keyword evidence="3" id="KW-0547">Nucleotide-binding</keyword>
<dbReference type="Pfam" id="PF00069">
    <property type="entry name" value="Pkinase"/>
    <property type="match status" value="1"/>
</dbReference>
<dbReference type="GO" id="GO:0005524">
    <property type="term" value="F:ATP binding"/>
    <property type="evidence" value="ECO:0007669"/>
    <property type="project" value="UniProtKB-KW"/>
</dbReference>
<dbReference type="EMBL" id="JBBNAF010000005">
    <property type="protein sequence ID" value="KAK9142131.1"/>
    <property type="molecule type" value="Genomic_DNA"/>
</dbReference>
<reference evidence="8 9" key="1">
    <citation type="submission" date="2024-01" db="EMBL/GenBank/DDBJ databases">
        <title>Genome assemblies of Stephania.</title>
        <authorList>
            <person name="Yang L."/>
        </authorList>
    </citation>
    <scope>NUCLEOTIDE SEQUENCE [LARGE SCALE GENOMIC DNA]</scope>
    <source>
        <strain evidence="8">YNDBR</strain>
        <tissue evidence="8">Leaf</tissue>
    </source>
</reference>
<feature type="domain" description="Protein kinase" evidence="7">
    <location>
        <begin position="1"/>
        <end position="72"/>
    </location>
</feature>
<dbReference type="Proteomes" id="UP001420932">
    <property type="component" value="Unassembled WGS sequence"/>
</dbReference>
<dbReference type="GO" id="GO:0004674">
    <property type="term" value="F:protein serine/threonine kinase activity"/>
    <property type="evidence" value="ECO:0007669"/>
    <property type="project" value="UniProtKB-KW"/>
</dbReference>
<keyword evidence="2" id="KW-0808">Transferase</keyword>
<dbReference type="Gene3D" id="1.10.510.10">
    <property type="entry name" value="Transferase(Phosphotransferase) domain 1"/>
    <property type="match status" value="1"/>
</dbReference>
<evidence type="ECO:0000256" key="6">
    <source>
        <dbReference type="SAM" id="SignalP"/>
    </source>
</evidence>
<evidence type="ECO:0000256" key="1">
    <source>
        <dbReference type="ARBA" id="ARBA00022527"/>
    </source>
</evidence>
<accession>A0AAP0JXQ8</accession>
<evidence type="ECO:0000256" key="5">
    <source>
        <dbReference type="ARBA" id="ARBA00022840"/>
    </source>
</evidence>
<gene>
    <name evidence="8" type="ORF">Syun_011531</name>
</gene>
<evidence type="ECO:0000256" key="4">
    <source>
        <dbReference type="ARBA" id="ARBA00022777"/>
    </source>
</evidence>
<evidence type="ECO:0000259" key="7">
    <source>
        <dbReference type="PROSITE" id="PS50011"/>
    </source>
</evidence>
<dbReference type="PANTHER" id="PTHR43895">
    <property type="entry name" value="CALCIUM/CALMODULIN-DEPENDENT PROTEIN KINASE KINASE-RELATED"/>
    <property type="match status" value="1"/>
</dbReference>
<dbReference type="PROSITE" id="PS50011">
    <property type="entry name" value="PROTEIN_KINASE_DOM"/>
    <property type="match status" value="1"/>
</dbReference>
<feature type="chain" id="PRO_5042828657" description="Protein kinase domain-containing protein" evidence="6">
    <location>
        <begin position="18"/>
        <end position="117"/>
    </location>
</feature>
<dbReference type="GO" id="GO:0007165">
    <property type="term" value="P:signal transduction"/>
    <property type="evidence" value="ECO:0007669"/>
    <property type="project" value="TreeGrafter"/>
</dbReference>
<name>A0AAP0JXQ8_9MAGN</name>
<keyword evidence="9" id="KW-1185">Reference proteome</keyword>
<evidence type="ECO:0000313" key="8">
    <source>
        <dbReference type="EMBL" id="KAK9142131.1"/>
    </source>
</evidence>
<evidence type="ECO:0000313" key="9">
    <source>
        <dbReference type="Proteomes" id="UP001420932"/>
    </source>
</evidence>
<evidence type="ECO:0000256" key="3">
    <source>
        <dbReference type="ARBA" id="ARBA00022741"/>
    </source>
</evidence>
<evidence type="ECO:0000256" key="2">
    <source>
        <dbReference type="ARBA" id="ARBA00022679"/>
    </source>
</evidence>
<dbReference type="PANTHER" id="PTHR43895:SF65">
    <property type="entry name" value="CBL-INTERACTING PROTEIN KINASE 21"/>
    <property type="match status" value="1"/>
</dbReference>
<dbReference type="SUPFAM" id="SSF56112">
    <property type="entry name" value="Protein kinase-like (PK-like)"/>
    <property type="match status" value="1"/>
</dbReference>
<keyword evidence="5" id="KW-0067">ATP-binding</keyword>
<comment type="caution">
    <text evidence="8">The sequence shown here is derived from an EMBL/GenBank/DDBJ whole genome shotgun (WGS) entry which is preliminary data.</text>
</comment>
<keyword evidence="6" id="KW-0732">Signal</keyword>
<dbReference type="InterPro" id="IPR011009">
    <property type="entry name" value="Kinase-like_dom_sf"/>
</dbReference>
<feature type="signal peptide" evidence="6">
    <location>
        <begin position="1"/>
        <end position="17"/>
    </location>
</feature>
<keyword evidence="4" id="KW-0418">Kinase</keyword>
<dbReference type="AlphaFoldDB" id="A0AAP0JXQ8"/>
<protein>
    <recommendedName>
        <fullName evidence="7">Protein kinase domain-containing protein</fullName>
    </recommendedName>
</protein>